<dbReference type="AlphaFoldDB" id="A0AAD4IVN7"/>
<dbReference type="FunFam" id="1.10.287.370:FF:000010">
    <property type="entry name" value="Protein UXT like"/>
    <property type="match status" value="1"/>
</dbReference>
<sequence>MDSEPPENVKRLEEFLEERLKPKLLDAIAQRDKVFEKQKIFSDLRRNIENLEKNTVTSMRTLVNLGSEVYTEADAPDTRYIFVEVGFGFYVQLTWSEALNHIAAREKLLSRKIEDYTRIVATIKAEIGLILEGIKELLKRSH</sequence>
<dbReference type="Proteomes" id="UP001190926">
    <property type="component" value="Unassembled WGS sequence"/>
</dbReference>
<accession>A0AAD4IVN7</accession>
<comment type="caution">
    <text evidence="1">The sequence shown here is derived from an EMBL/GenBank/DDBJ whole genome shotgun (WGS) entry which is preliminary data.</text>
</comment>
<organism evidence="1 2">
    <name type="scientific">Perilla frutescens var. hirtella</name>
    <name type="common">Perilla citriodora</name>
    <name type="synonym">Perilla setoyensis</name>
    <dbReference type="NCBI Taxonomy" id="608512"/>
    <lineage>
        <taxon>Eukaryota</taxon>
        <taxon>Viridiplantae</taxon>
        <taxon>Streptophyta</taxon>
        <taxon>Embryophyta</taxon>
        <taxon>Tracheophyta</taxon>
        <taxon>Spermatophyta</taxon>
        <taxon>Magnoliopsida</taxon>
        <taxon>eudicotyledons</taxon>
        <taxon>Gunneridae</taxon>
        <taxon>Pentapetalae</taxon>
        <taxon>asterids</taxon>
        <taxon>lamiids</taxon>
        <taxon>Lamiales</taxon>
        <taxon>Lamiaceae</taxon>
        <taxon>Nepetoideae</taxon>
        <taxon>Elsholtzieae</taxon>
        <taxon>Perilla</taxon>
    </lineage>
</organism>
<dbReference type="GO" id="GO:0009409">
    <property type="term" value="P:response to cold"/>
    <property type="evidence" value="ECO:0007669"/>
    <property type="project" value="UniProtKB-ARBA"/>
</dbReference>
<dbReference type="CDD" id="cd23158">
    <property type="entry name" value="Prefoldin_UXT"/>
    <property type="match status" value="1"/>
</dbReference>
<dbReference type="Pfam" id="PF02996">
    <property type="entry name" value="Prefoldin"/>
    <property type="match status" value="1"/>
</dbReference>
<proteinExistence type="predicted"/>
<keyword evidence="2" id="KW-1185">Reference proteome</keyword>
<evidence type="ECO:0000313" key="2">
    <source>
        <dbReference type="Proteomes" id="UP001190926"/>
    </source>
</evidence>
<protein>
    <submittedName>
        <fullName evidence="1">Uncharacterized protein</fullName>
    </submittedName>
</protein>
<dbReference type="GO" id="GO:0045944">
    <property type="term" value="P:positive regulation of transcription by RNA polymerase II"/>
    <property type="evidence" value="ECO:0007669"/>
    <property type="project" value="TreeGrafter"/>
</dbReference>
<dbReference type="GO" id="GO:0006457">
    <property type="term" value="P:protein folding"/>
    <property type="evidence" value="ECO:0007669"/>
    <property type="project" value="UniProtKB-ARBA"/>
</dbReference>
<dbReference type="PANTHER" id="PTHR13345:SF9">
    <property type="entry name" value="PROTEIN UXT"/>
    <property type="match status" value="1"/>
</dbReference>
<evidence type="ECO:0000313" key="1">
    <source>
        <dbReference type="EMBL" id="KAH6822433.1"/>
    </source>
</evidence>
<dbReference type="InterPro" id="IPR009053">
    <property type="entry name" value="Prefoldin"/>
</dbReference>
<dbReference type="PANTHER" id="PTHR13345">
    <property type="entry name" value="MEDIATOR OF RNA POLYMERASE II TRANSCRIPTION SUBUNIT 10"/>
    <property type="match status" value="1"/>
</dbReference>
<dbReference type="EMBL" id="SDAM02001264">
    <property type="protein sequence ID" value="KAH6822433.1"/>
    <property type="molecule type" value="Genomic_DNA"/>
</dbReference>
<gene>
    <name evidence="1" type="ORF">C2S53_007760</name>
</gene>
<reference evidence="1 2" key="1">
    <citation type="journal article" date="2021" name="Nat. Commun.">
        <title>Incipient diploidization of the medicinal plant Perilla within 10,000 years.</title>
        <authorList>
            <person name="Zhang Y."/>
            <person name="Shen Q."/>
            <person name="Leng L."/>
            <person name="Zhang D."/>
            <person name="Chen S."/>
            <person name="Shi Y."/>
            <person name="Ning Z."/>
            <person name="Chen S."/>
        </authorList>
    </citation>
    <scope>NUCLEOTIDE SEQUENCE [LARGE SCALE GENOMIC DNA]</scope>
    <source>
        <strain evidence="2">cv. PC099</strain>
    </source>
</reference>
<name>A0AAD4IVN7_PERFH</name>
<dbReference type="Gene3D" id="1.10.287.370">
    <property type="match status" value="1"/>
</dbReference>
<dbReference type="InterPro" id="IPR004127">
    <property type="entry name" value="Prefoldin_subunit_alpha"/>
</dbReference>
<dbReference type="GO" id="GO:0003712">
    <property type="term" value="F:transcription coregulator activity"/>
    <property type="evidence" value="ECO:0007669"/>
    <property type="project" value="TreeGrafter"/>
</dbReference>
<dbReference type="SUPFAM" id="SSF46579">
    <property type="entry name" value="Prefoldin"/>
    <property type="match status" value="1"/>
</dbReference>
<dbReference type="GO" id="GO:0016592">
    <property type="term" value="C:mediator complex"/>
    <property type="evidence" value="ECO:0007669"/>
    <property type="project" value="TreeGrafter"/>
</dbReference>